<feature type="domain" description="Cupin type-2" evidence="1">
    <location>
        <begin position="56"/>
        <end position="113"/>
    </location>
</feature>
<keyword evidence="3" id="KW-1185">Reference proteome</keyword>
<dbReference type="InterPro" id="IPR047142">
    <property type="entry name" value="OryJ/VirC-like"/>
</dbReference>
<dbReference type="Pfam" id="PF07883">
    <property type="entry name" value="Cupin_2"/>
    <property type="match status" value="1"/>
</dbReference>
<reference evidence="2 3" key="1">
    <citation type="submission" date="2015-01" db="EMBL/GenBank/DDBJ databases">
        <title>Complete genome of Pseudomonas batumici UCM B-321 producer of the batumin antibiotic with strong antistaphilococcal and potential anticancer activity.</title>
        <authorList>
            <person name="Klochko V.V."/>
            <person name="Zelena L.B."/>
            <person name="Elena K.A."/>
            <person name="Reva O.N."/>
        </authorList>
    </citation>
    <scope>NUCLEOTIDE SEQUENCE [LARGE SCALE GENOMIC DNA]</scope>
    <source>
        <strain evidence="2 3">UCM B-321</strain>
    </source>
</reference>
<dbReference type="AlphaFoldDB" id="A0A0C2EAU9"/>
<protein>
    <recommendedName>
        <fullName evidence="1">Cupin type-2 domain-containing protein</fullName>
    </recommendedName>
</protein>
<dbReference type="CDD" id="cd02231">
    <property type="entry name" value="cupin_BLL6423-like"/>
    <property type="match status" value="1"/>
</dbReference>
<evidence type="ECO:0000313" key="3">
    <source>
        <dbReference type="Proteomes" id="UP000031535"/>
    </source>
</evidence>
<sequence>MGLDPAPAGHKFGFHSEEGSLLRIVDFPPDETYDQEKLVEFLDSEGVRDKNEPRHFWFHKTESLDYAVVLEGEIVALMDRGETVMHPGDVLVQRATNHSWSNRSGRNCRMLFVLLALNEGEAL</sequence>
<dbReference type="InterPro" id="IPR014710">
    <property type="entry name" value="RmlC-like_jellyroll"/>
</dbReference>
<dbReference type="EMBL" id="JXDG01000041">
    <property type="protein sequence ID" value="KIH83004.1"/>
    <property type="molecule type" value="Genomic_DNA"/>
</dbReference>
<evidence type="ECO:0000259" key="1">
    <source>
        <dbReference type="Pfam" id="PF07883"/>
    </source>
</evidence>
<name>A0A0C2EAU9_9PSED</name>
<dbReference type="Gene3D" id="2.60.120.10">
    <property type="entry name" value="Jelly Rolls"/>
    <property type="match status" value="1"/>
</dbReference>
<dbReference type="PANTHER" id="PTHR36156">
    <property type="entry name" value="SLR2101 PROTEIN"/>
    <property type="match status" value="1"/>
</dbReference>
<dbReference type="PATRIC" id="fig|226910.6.peg.3182"/>
<dbReference type="Proteomes" id="UP000031535">
    <property type="component" value="Unassembled WGS sequence"/>
</dbReference>
<proteinExistence type="predicted"/>
<dbReference type="InterPro" id="IPR011051">
    <property type="entry name" value="RmlC_Cupin_sf"/>
</dbReference>
<accession>A0A0C2EAU9</accession>
<dbReference type="STRING" id="226910.UCMB321_3194"/>
<comment type="caution">
    <text evidence="2">The sequence shown here is derived from an EMBL/GenBank/DDBJ whole genome shotgun (WGS) entry which is preliminary data.</text>
</comment>
<evidence type="ECO:0000313" key="2">
    <source>
        <dbReference type="EMBL" id="KIH83004.1"/>
    </source>
</evidence>
<organism evidence="2 3">
    <name type="scientific">Pseudomonas batumici</name>
    <dbReference type="NCBI Taxonomy" id="226910"/>
    <lineage>
        <taxon>Bacteria</taxon>
        <taxon>Pseudomonadati</taxon>
        <taxon>Pseudomonadota</taxon>
        <taxon>Gammaproteobacteria</taxon>
        <taxon>Pseudomonadales</taxon>
        <taxon>Pseudomonadaceae</taxon>
        <taxon>Pseudomonas</taxon>
    </lineage>
</organism>
<dbReference type="PANTHER" id="PTHR36156:SF2">
    <property type="entry name" value="CUPIN TYPE-2 DOMAIN-CONTAINING PROTEIN"/>
    <property type="match status" value="1"/>
</dbReference>
<gene>
    <name evidence="2" type="ORF">UCMB321_3194</name>
</gene>
<dbReference type="SUPFAM" id="SSF51182">
    <property type="entry name" value="RmlC-like cupins"/>
    <property type="match status" value="1"/>
</dbReference>
<dbReference type="InterPro" id="IPR013096">
    <property type="entry name" value="Cupin_2"/>
</dbReference>